<dbReference type="Gene3D" id="3.30.200.20">
    <property type="entry name" value="Phosphorylase Kinase, domain 1"/>
    <property type="match status" value="1"/>
</dbReference>
<feature type="domain" description="Protein kinase" evidence="7">
    <location>
        <begin position="175"/>
        <end position="336"/>
    </location>
</feature>
<gene>
    <name evidence="9" type="ORF">GH714_019190</name>
</gene>
<feature type="transmembrane region" description="Helical" evidence="6">
    <location>
        <begin position="93"/>
        <end position="116"/>
    </location>
</feature>
<keyword evidence="6" id="KW-1133">Transmembrane helix</keyword>
<sequence>MLKVPDTTAAIWVDMSMSRQDCEQECKRNYSCSAFASIPIAGSGTGCLAWYEELIDIIDLSDNSGYDLYVLVDALELAEFRIKSNLFLQKKELLAILLPSLSSAWLVIIILIYFYFCRGNTGIRNNWLHKKIFDSSIGSNYYEDSLEENGLRGSRNQPDLIYFDFSTILTATDNFSETNIFGQGSFGAVYNVVPLVLTCEGKLSNGQEIAVKRMSKNSRQGIREFKDEVMLTAKLQHRNLVKLMWDLWTEGKTLEIVDSSLEESHNPHETLRCIQFEVLCVQETIADRPTVSTIVLMLSSEITLPSPKQPSFNFRNCSNMTSSRVGDASCSEYESK</sequence>
<evidence type="ECO:0000259" key="8">
    <source>
        <dbReference type="PROSITE" id="PS50948"/>
    </source>
</evidence>
<dbReference type="PROSITE" id="PS50948">
    <property type="entry name" value="PAN"/>
    <property type="match status" value="1"/>
</dbReference>
<protein>
    <recommendedName>
        <fullName evidence="11">Protein kinase domain-containing protein</fullName>
    </recommendedName>
</protein>
<dbReference type="PANTHER" id="PTHR27002:SF808">
    <property type="entry name" value="NON-SPECIFIC SERINE_THREONINE PROTEIN KINASE"/>
    <property type="match status" value="1"/>
</dbReference>
<evidence type="ECO:0000256" key="4">
    <source>
        <dbReference type="ARBA" id="ARBA00022777"/>
    </source>
</evidence>
<dbReference type="Pfam" id="PF07714">
    <property type="entry name" value="PK_Tyr_Ser-Thr"/>
    <property type="match status" value="1"/>
</dbReference>
<dbReference type="InterPro" id="IPR011009">
    <property type="entry name" value="Kinase-like_dom_sf"/>
</dbReference>
<proteinExistence type="predicted"/>
<evidence type="ECO:0000259" key="7">
    <source>
        <dbReference type="PROSITE" id="PS50011"/>
    </source>
</evidence>
<dbReference type="InterPro" id="IPR003609">
    <property type="entry name" value="Pan_app"/>
</dbReference>
<dbReference type="SUPFAM" id="SSF56112">
    <property type="entry name" value="Protein kinase-like (PK-like)"/>
    <property type="match status" value="1"/>
</dbReference>
<keyword evidence="10" id="KW-1185">Reference proteome</keyword>
<dbReference type="PANTHER" id="PTHR27002">
    <property type="entry name" value="RECEPTOR-LIKE SERINE/THREONINE-PROTEIN KINASE SD1-8"/>
    <property type="match status" value="1"/>
</dbReference>
<name>A0A6A6LSW2_HEVBR</name>
<dbReference type="CDD" id="cd01098">
    <property type="entry name" value="PAN_AP_plant"/>
    <property type="match status" value="1"/>
</dbReference>
<evidence type="ECO:0000256" key="2">
    <source>
        <dbReference type="ARBA" id="ARBA00022679"/>
    </source>
</evidence>
<evidence type="ECO:0000256" key="3">
    <source>
        <dbReference type="ARBA" id="ARBA00022741"/>
    </source>
</evidence>
<evidence type="ECO:0008006" key="11">
    <source>
        <dbReference type="Google" id="ProtNLM"/>
    </source>
</evidence>
<evidence type="ECO:0000313" key="10">
    <source>
        <dbReference type="Proteomes" id="UP000467840"/>
    </source>
</evidence>
<dbReference type="AlphaFoldDB" id="A0A6A6LSW2"/>
<organism evidence="9 10">
    <name type="scientific">Hevea brasiliensis</name>
    <name type="common">Para rubber tree</name>
    <name type="synonym">Siphonia brasiliensis</name>
    <dbReference type="NCBI Taxonomy" id="3981"/>
    <lineage>
        <taxon>Eukaryota</taxon>
        <taxon>Viridiplantae</taxon>
        <taxon>Streptophyta</taxon>
        <taxon>Embryophyta</taxon>
        <taxon>Tracheophyta</taxon>
        <taxon>Spermatophyta</taxon>
        <taxon>Magnoliopsida</taxon>
        <taxon>eudicotyledons</taxon>
        <taxon>Gunneridae</taxon>
        <taxon>Pentapetalae</taxon>
        <taxon>rosids</taxon>
        <taxon>fabids</taxon>
        <taxon>Malpighiales</taxon>
        <taxon>Euphorbiaceae</taxon>
        <taxon>Crotonoideae</taxon>
        <taxon>Micrandreae</taxon>
        <taxon>Hevea</taxon>
    </lineage>
</organism>
<evidence type="ECO:0000256" key="5">
    <source>
        <dbReference type="ARBA" id="ARBA00022840"/>
    </source>
</evidence>
<dbReference type="EMBL" id="JAAGAX010000009">
    <property type="protein sequence ID" value="KAF2303565.1"/>
    <property type="molecule type" value="Genomic_DNA"/>
</dbReference>
<evidence type="ECO:0000256" key="6">
    <source>
        <dbReference type="SAM" id="Phobius"/>
    </source>
</evidence>
<keyword evidence="3" id="KW-0547">Nucleotide-binding</keyword>
<keyword evidence="2" id="KW-0808">Transferase</keyword>
<feature type="domain" description="Apple" evidence="8">
    <location>
        <begin position="1"/>
        <end position="73"/>
    </location>
</feature>
<keyword evidence="6" id="KW-0472">Membrane</keyword>
<dbReference type="Pfam" id="PF08276">
    <property type="entry name" value="PAN_2"/>
    <property type="match status" value="1"/>
</dbReference>
<keyword evidence="4" id="KW-0418">Kinase</keyword>
<comment type="caution">
    <text evidence="9">The sequence shown here is derived from an EMBL/GenBank/DDBJ whole genome shotgun (WGS) entry which is preliminary data.</text>
</comment>
<dbReference type="GO" id="GO:0005886">
    <property type="term" value="C:plasma membrane"/>
    <property type="evidence" value="ECO:0007669"/>
    <property type="project" value="TreeGrafter"/>
</dbReference>
<dbReference type="PROSITE" id="PS50011">
    <property type="entry name" value="PROTEIN_KINASE_DOM"/>
    <property type="match status" value="1"/>
</dbReference>
<keyword evidence="5" id="KW-0067">ATP-binding</keyword>
<keyword evidence="1" id="KW-0723">Serine/threonine-protein kinase</keyword>
<dbReference type="GO" id="GO:0004674">
    <property type="term" value="F:protein serine/threonine kinase activity"/>
    <property type="evidence" value="ECO:0007669"/>
    <property type="project" value="UniProtKB-KW"/>
</dbReference>
<keyword evidence="6" id="KW-0812">Transmembrane</keyword>
<dbReference type="InterPro" id="IPR000719">
    <property type="entry name" value="Prot_kinase_dom"/>
</dbReference>
<reference evidence="9 10" key="1">
    <citation type="journal article" date="2020" name="Mol. Plant">
        <title>The Chromosome-Based Rubber Tree Genome Provides New Insights into Spurge Genome Evolution and Rubber Biosynthesis.</title>
        <authorList>
            <person name="Liu J."/>
            <person name="Shi C."/>
            <person name="Shi C.C."/>
            <person name="Li W."/>
            <person name="Zhang Q.J."/>
            <person name="Zhang Y."/>
            <person name="Li K."/>
            <person name="Lu H.F."/>
            <person name="Shi C."/>
            <person name="Zhu S.T."/>
            <person name="Xiao Z.Y."/>
            <person name="Nan H."/>
            <person name="Yue Y."/>
            <person name="Zhu X.G."/>
            <person name="Wu Y."/>
            <person name="Hong X.N."/>
            <person name="Fan G.Y."/>
            <person name="Tong Y."/>
            <person name="Zhang D."/>
            <person name="Mao C.L."/>
            <person name="Liu Y.L."/>
            <person name="Hao S.J."/>
            <person name="Liu W.Q."/>
            <person name="Lv M.Q."/>
            <person name="Zhang H.B."/>
            <person name="Liu Y."/>
            <person name="Hu-Tang G.R."/>
            <person name="Wang J.P."/>
            <person name="Wang J.H."/>
            <person name="Sun Y.H."/>
            <person name="Ni S.B."/>
            <person name="Chen W.B."/>
            <person name="Zhang X.C."/>
            <person name="Jiao Y.N."/>
            <person name="Eichler E.E."/>
            <person name="Li G.H."/>
            <person name="Liu X."/>
            <person name="Gao L.Z."/>
        </authorList>
    </citation>
    <scope>NUCLEOTIDE SEQUENCE [LARGE SCALE GENOMIC DNA]</scope>
    <source>
        <strain evidence="10">cv. GT1</strain>
        <tissue evidence="9">Leaf</tissue>
    </source>
</reference>
<dbReference type="GO" id="GO:0005524">
    <property type="term" value="F:ATP binding"/>
    <property type="evidence" value="ECO:0007669"/>
    <property type="project" value="UniProtKB-KW"/>
</dbReference>
<accession>A0A6A6LSW2</accession>
<evidence type="ECO:0000313" key="9">
    <source>
        <dbReference type="EMBL" id="KAF2303565.1"/>
    </source>
</evidence>
<dbReference type="Proteomes" id="UP000467840">
    <property type="component" value="Chromosome 16"/>
</dbReference>
<evidence type="ECO:0000256" key="1">
    <source>
        <dbReference type="ARBA" id="ARBA00022527"/>
    </source>
</evidence>
<dbReference type="InterPro" id="IPR001245">
    <property type="entry name" value="Ser-Thr/Tyr_kinase_cat_dom"/>
</dbReference>